<dbReference type="KEGG" id="cef:CE0547"/>
<keyword evidence="4" id="KW-1185">Reference proteome</keyword>
<name>Q8FS57_COREF</name>
<dbReference type="CDD" id="cd00688">
    <property type="entry name" value="ISOPREN_C2_like"/>
    <property type="match status" value="1"/>
</dbReference>
<sequence>MISKVRGTYCLFLGEVRCESGTDPQPCGASCTESEHPEQNCWLTTVEDYGSEARSQACQPFFRDAQKRFPERIGPAFMALLGTRTAATALALATGIALITPHTAVAATPPTDSELESTASFLAAQLTERGDGLVDGPFGGRADLGLTADFIFALDALDMHHDQADRSYEALVDNADDFVYFLGEVDAGRMAKFVALQNTRGERNETYIAELVDAIQDNGRLMNETDGEPTSDAQNFSQAWAVIALARAGETEAASKAADFLESQICEDGGVPLFPATPPTCTSVDPDTTGMAGQALALVRGAEATSTRSVLQYLRNNTTPEGGINSRFAGINVNSTALAAGAFAYAGDLDAFERNHAFLDAVRFDDSAPEELRGGFAYKISDVDTVTTVSDQIRRATAQAALGFVGGSYASSETLYPEQVDPDPVDPDPVDPAPSDSDGSSSGSSEGGIFLGVLGAIAAIIAAVIGFTGTAAFLPVQF</sequence>
<dbReference type="Gene3D" id="1.50.10.20">
    <property type="match status" value="1"/>
</dbReference>
<dbReference type="EMBL" id="BA000035">
    <property type="protein sequence ID" value="BAC17357.1"/>
    <property type="molecule type" value="Genomic_DNA"/>
</dbReference>
<dbReference type="SUPFAM" id="SSF48239">
    <property type="entry name" value="Terpenoid cyclases/Protein prenyltransferases"/>
    <property type="match status" value="1"/>
</dbReference>
<reference evidence="3 4" key="1">
    <citation type="journal article" date="2003" name="Genome Res.">
        <title>Comparative complete genome sequence analysis of the amino acid replacements responsible for the thermostability of Corynebacterium efficiens.</title>
        <authorList>
            <person name="Nishio Y."/>
            <person name="Nakamura Y."/>
            <person name="Kawarabayasi Y."/>
            <person name="Usuda Y."/>
            <person name="Kimura E."/>
            <person name="Sugimoto S."/>
            <person name="Matsui K."/>
            <person name="Yamagishi A."/>
            <person name="Kikuchi H."/>
            <person name="Ikeo K."/>
            <person name="Gojobori T."/>
        </authorList>
    </citation>
    <scope>NUCLEOTIDE SEQUENCE [LARGE SCALE GENOMIC DNA]</scope>
    <source>
        <strain evidence="4">DSM 44549 / YS-314 / AJ 12310 / JCM 11189 / NBRC 100395</strain>
    </source>
</reference>
<evidence type="ECO:0000313" key="4">
    <source>
        <dbReference type="Proteomes" id="UP000001409"/>
    </source>
</evidence>
<dbReference type="AlphaFoldDB" id="Q8FS57"/>
<feature type="region of interest" description="Disordered" evidence="1">
    <location>
        <begin position="415"/>
        <end position="444"/>
    </location>
</feature>
<feature type="compositionally biased region" description="Acidic residues" evidence="1">
    <location>
        <begin position="420"/>
        <end position="429"/>
    </location>
</feature>
<evidence type="ECO:0000313" key="3">
    <source>
        <dbReference type="EMBL" id="BAC17357.1"/>
    </source>
</evidence>
<proteinExistence type="predicted"/>
<keyword evidence="2" id="KW-1133">Transmembrane helix</keyword>
<dbReference type="eggNOG" id="ENOG5030ICI">
    <property type="taxonomic scope" value="Bacteria"/>
</dbReference>
<feature type="compositionally biased region" description="Low complexity" evidence="1">
    <location>
        <begin position="433"/>
        <end position="444"/>
    </location>
</feature>
<evidence type="ECO:0000256" key="1">
    <source>
        <dbReference type="SAM" id="MobiDB-lite"/>
    </source>
</evidence>
<organism evidence="3 4">
    <name type="scientific">Corynebacterium efficiens (strain DSM 44549 / YS-314 / AJ 12310 / JCM 11189 / NBRC 100395)</name>
    <dbReference type="NCBI Taxonomy" id="196164"/>
    <lineage>
        <taxon>Bacteria</taxon>
        <taxon>Bacillati</taxon>
        <taxon>Actinomycetota</taxon>
        <taxon>Actinomycetes</taxon>
        <taxon>Mycobacteriales</taxon>
        <taxon>Corynebacteriaceae</taxon>
        <taxon>Corynebacterium</taxon>
    </lineage>
</organism>
<dbReference type="HOGENOM" id="CLU_713124_0_0_11"/>
<dbReference type="STRING" id="196164.gene:10740949"/>
<dbReference type="InterPro" id="IPR008930">
    <property type="entry name" value="Terpenoid_cyclase/PrenylTrfase"/>
</dbReference>
<evidence type="ECO:0000256" key="2">
    <source>
        <dbReference type="SAM" id="Phobius"/>
    </source>
</evidence>
<keyword evidence="2" id="KW-0472">Membrane</keyword>
<protein>
    <submittedName>
        <fullName evidence="3">Uncharacterized protein</fullName>
    </submittedName>
</protein>
<keyword evidence="2" id="KW-0812">Transmembrane</keyword>
<accession>Q8FS57</accession>
<dbReference type="Proteomes" id="UP000001409">
    <property type="component" value="Chromosome"/>
</dbReference>
<feature type="transmembrane region" description="Helical" evidence="2">
    <location>
        <begin position="449"/>
        <end position="474"/>
    </location>
</feature>